<proteinExistence type="inferred from homology"/>
<accession>A0A1Z5J7F5</accession>
<dbReference type="InterPro" id="IPR029056">
    <property type="entry name" value="Ribokinase-like"/>
</dbReference>
<dbReference type="GO" id="GO:0004730">
    <property type="term" value="F:pseudouridylate synthase activity"/>
    <property type="evidence" value="ECO:0007669"/>
    <property type="project" value="UniProtKB-EC"/>
</dbReference>
<keyword evidence="6 9" id="KW-0456">Lyase</keyword>
<dbReference type="GO" id="GO:0050225">
    <property type="term" value="F:pseudouridine kinase activity"/>
    <property type="evidence" value="ECO:0007669"/>
    <property type="project" value="UniProtKB-EC"/>
</dbReference>
<dbReference type="Gene3D" id="3.40.1190.20">
    <property type="match status" value="1"/>
</dbReference>
<comment type="caution">
    <text evidence="9">The sequence shown here is derived from an EMBL/GenBank/DDBJ whole genome shotgun (WGS) entry which is preliminary data.</text>
</comment>
<keyword evidence="3 9" id="KW-0418">Kinase</keyword>
<dbReference type="GO" id="GO:0046872">
    <property type="term" value="F:metal ion binding"/>
    <property type="evidence" value="ECO:0007669"/>
    <property type="project" value="UniProtKB-KW"/>
</dbReference>
<evidence type="ECO:0000256" key="1">
    <source>
        <dbReference type="ARBA" id="ARBA00022679"/>
    </source>
</evidence>
<dbReference type="Gene3D" id="3.40.1790.10">
    <property type="entry name" value="Indigoidine synthase domain"/>
    <property type="match status" value="1"/>
</dbReference>
<sequence>MALAVPGIVTFYELHPNLKRRKYVSVHGNENLADWRLTIARLPARQIIKFTMFTPRQLPVHRQHFAILQWRLFSSVRVYPAVEAALKEGRPVVALESTIVAHGMPFPQNLELSQRLAFILREKGVEPATIALHKGDIKIGLHPDELHELAESGDAIKCTTRQLGLFLANQKSPFWGATTVASTMLLAHQAGIQTFVTGGIGGVQRYGQDTLDISADLLELSRTPVVVVSAGIKSILDISRTLEVLETYSVPVVTYQSDEFPAFFSPHSGVATPARCDTAAEIAAAFSLNQETFGLRSGMLVAVPNSSPAGEVVEAAIQNALTEAADQCITGPAVTPFILKRVAQMTAGESLRSNMALVENNAAVGADIAIELAQQKRGKVKGPSICSGKPRSRVVVMGGSVLDYIAKPTNDLIIGTSNATLTTESDGGVARNIAETLGRLGSRPTLYTAVGADARGSAMLSRLRENNCDVVVAPAKTDQRTPTYLAVLNRDGDLHVACADMDAMKNIEPLDQSAMEGVDILILDSNPPLNVLQKTARLAYESGVKVLWEPTSVPKASILSKDDKFLSYLSYATPNFDELLAMDTSNTDLEKSRVCEMFSKKLTSEEVLAFLSEIMFRVVNRMDDGACLVVTLGRNGIAMVKRSRHDKNPECSHFLTDEIVVANATGAGDSLTGAFVHAILLGKTPEEAVRLGAQAARLSLECSGAAVSPEVSQLIIR</sequence>
<dbReference type="GO" id="GO:0016798">
    <property type="term" value="F:hydrolase activity, acting on glycosyl bonds"/>
    <property type="evidence" value="ECO:0007669"/>
    <property type="project" value="UniProtKB-KW"/>
</dbReference>
<dbReference type="Pfam" id="PF00294">
    <property type="entry name" value="PfkB"/>
    <property type="match status" value="1"/>
</dbReference>
<evidence type="ECO:0000313" key="10">
    <source>
        <dbReference type="Proteomes" id="UP000198406"/>
    </source>
</evidence>
<feature type="domain" description="Carbohydrate kinase PfkB" evidence="8">
    <location>
        <begin position="394"/>
        <end position="708"/>
    </location>
</feature>
<dbReference type="InterPro" id="IPR022830">
    <property type="entry name" value="Indigdn_synthA-like"/>
</dbReference>
<reference evidence="9 10" key="1">
    <citation type="journal article" date="2015" name="Plant Cell">
        <title>Oil accumulation by the oleaginous diatom Fistulifera solaris as revealed by the genome and transcriptome.</title>
        <authorList>
            <person name="Tanaka T."/>
            <person name="Maeda Y."/>
            <person name="Veluchamy A."/>
            <person name="Tanaka M."/>
            <person name="Abida H."/>
            <person name="Marechal E."/>
            <person name="Bowler C."/>
            <person name="Muto M."/>
            <person name="Sunaga Y."/>
            <person name="Tanaka M."/>
            <person name="Yoshino T."/>
            <person name="Taniguchi T."/>
            <person name="Fukuda Y."/>
            <person name="Nemoto M."/>
            <person name="Matsumoto M."/>
            <person name="Wong P.S."/>
            <person name="Aburatani S."/>
            <person name="Fujibuchi W."/>
        </authorList>
    </citation>
    <scope>NUCLEOTIDE SEQUENCE [LARGE SCALE GENOMIC DNA]</scope>
    <source>
        <strain evidence="9 10">JPCC DA0580</strain>
    </source>
</reference>
<keyword evidence="7" id="KW-0326">Glycosidase</keyword>
<organism evidence="9 10">
    <name type="scientific">Fistulifera solaris</name>
    <name type="common">Oleaginous diatom</name>
    <dbReference type="NCBI Taxonomy" id="1519565"/>
    <lineage>
        <taxon>Eukaryota</taxon>
        <taxon>Sar</taxon>
        <taxon>Stramenopiles</taxon>
        <taxon>Ochrophyta</taxon>
        <taxon>Bacillariophyta</taxon>
        <taxon>Bacillariophyceae</taxon>
        <taxon>Bacillariophycidae</taxon>
        <taxon>Naviculales</taxon>
        <taxon>Naviculaceae</taxon>
        <taxon>Fistulifera</taxon>
    </lineage>
</organism>
<keyword evidence="4" id="KW-0378">Hydrolase</keyword>
<dbReference type="SUPFAM" id="SSF110581">
    <property type="entry name" value="Indigoidine synthase A-like"/>
    <property type="match status" value="1"/>
</dbReference>
<evidence type="ECO:0000256" key="6">
    <source>
        <dbReference type="ARBA" id="ARBA00023239"/>
    </source>
</evidence>
<evidence type="ECO:0000256" key="5">
    <source>
        <dbReference type="ARBA" id="ARBA00023211"/>
    </source>
</evidence>
<evidence type="ECO:0000256" key="4">
    <source>
        <dbReference type="ARBA" id="ARBA00022801"/>
    </source>
</evidence>
<dbReference type="InterPro" id="IPR011611">
    <property type="entry name" value="PfkB_dom"/>
</dbReference>
<dbReference type="HAMAP" id="MF_01876">
    <property type="entry name" value="PsiMP_glycosidase"/>
    <property type="match status" value="1"/>
</dbReference>
<protein>
    <submittedName>
        <fullName evidence="9">Pseudouridylate synthase / pseudouridine kinase</fullName>
        <ecNumber evidence="9">2.7.1.83</ecNumber>
        <ecNumber evidence="9">4.2.1.70</ecNumber>
    </submittedName>
</protein>
<evidence type="ECO:0000256" key="7">
    <source>
        <dbReference type="ARBA" id="ARBA00023295"/>
    </source>
</evidence>
<dbReference type="GO" id="GO:0005737">
    <property type="term" value="C:cytoplasm"/>
    <property type="evidence" value="ECO:0007669"/>
    <property type="project" value="TreeGrafter"/>
</dbReference>
<dbReference type="PANTHER" id="PTHR42909:SF1">
    <property type="entry name" value="CARBOHYDRATE KINASE PFKB DOMAIN-CONTAINING PROTEIN"/>
    <property type="match status" value="1"/>
</dbReference>
<keyword evidence="1 9" id="KW-0808">Transferase</keyword>
<dbReference type="CDD" id="cd01941">
    <property type="entry name" value="YeiC_kinase_like"/>
    <property type="match status" value="1"/>
</dbReference>
<dbReference type="AlphaFoldDB" id="A0A1Z5J7F5"/>
<dbReference type="PROSITE" id="PS00583">
    <property type="entry name" value="PFKB_KINASES_1"/>
    <property type="match status" value="1"/>
</dbReference>
<dbReference type="EC" id="2.7.1.83" evidence="9"/>
<dbReference type="Pfam" id="PF04227">
    <property type="entry name" value="Indigoidine_A"/>
    <property type="match status" value="1"/>
</dbReference>
<evidence type="ECO:0000313" key="9">
    <source>
        <dbReference type="EMBL" id="GAX09924.1"/>
    </source>
</evidence>
<dbReference type="SUPFAM" id="SSF53613">
    <property type="entry name" value="Ribokinase-like"/>
    <property type="match status" value="1"/>
</dbReference>
<keyword evidence="2" id="KW-0479">Metal-binding</keyword>
<name>A0A1Z5J7F5_FISSO</name>
<dbReference type="InterPro" id="IPR002173">
    <property type="entry name" value="Carboh/pur_kinase_PfkB_CS"/>
</dbReference>
<dbReference type="Proteomes" id="UP000198406">
    <property type="component" value="Unassembled WGS sequence"/>
</dbReference>
<dbReference type="InParanoid" id="A0A1Z5J7F5"/>
<gene>
    <name evidence="9" type="ORF">FisN_11Lh089</name>
</gene>
<dbReference type="OrthoDB" id="198885at2759"/>
<dbReference type="EC" id="4.2.1.70" evidence="9"/>
<keyword evidence="5" id="KW-0464">Manganese</keyword>
<dbReference type="PANTHER" id="PTHR42909">
    <property type="entry name" value="ZGC:136858"/>
    <property type="match status" value="1"/>
</dbReference>
<dbReference type="InterPro" id="IPR007342">
    <property type="entry name" value="PsuG"/>
</dbReference>
<evidence type="ECO:0000259" key="8">
    <source>
        <dbReference type="Pfam" id="PF00294"/>
    </source>
</evidence>
<keyword evidence="10" id="KW-1185">Reference proteome</keyword>
<evidence type="ECO:0000256" key="3">
    <source>
        <dbReference type="ARBA" id="ARBA00022777"/>
    </source>
</evidence>
<dbReference type="EMBL" id="BDSP01000013">
    <property type="protein sequence ID" value="GAX09924.1"/>
    <property type="molecule type" value="Genomic_DNA"/>
</dbReference>
<evidence type="ECO:0000256" key="2">
    <source>
        <dbReference type="ARBA" id="ARBA00022723"/>
    </source>
</evidence>